<dbReference type="WBParaSite" id="ES5_v2.g9455.t1">
    <property type="protein sequence ID" value="ES5_v2.g9455.t1"/>
    <property type="gene ID" value="ES5_v2.g9455"/>
</dbReference>
<protein>
    <submittedName>
        <fullName evidence="2">Uncharacterized protein</fullName>
    </submittedName>
</protein>
<evidence type="ECO:0000313" key="1">
    <source>
        <dbReference type="Proteomes" id="UP000887579"/>
    </source>
</evidence>
<accession>A0AC34GWR5</accession>
<proteinExistence type="predicted"/>
<evidence type="ECO:0000313" key="2">
    <source>
        <dbReference type="WBParaSite" id="ES5_v2.g9455.t1"/>
    </source>
</evidence>
<sequence>MVVIKSENFVQILCGDLKARLSATKNSLDEALQACVADSGYCVGVKKIDATRYSLMQRLFNYIINETYSEAYLYDRSADGPSLPNAPTLLDAKMIFNIYINGSCPESMTSDGSFCRGTVSVGFNLIFLKANDIKKEFESARHIGCKSIFDCNIPILMQTSSSIIIWISDVKIHNHLGFLL</sequence>
<name>A0AC34GWR5_9BILA</name>
<reference evidence="2" key="1">
    <citation type="submission" date="2022-11" db="UniProtKB">
        <authorList>
            <consortium name="WormBaseParasite"/>
        </authorList>
    </citation>
    <scope>IDENTIFICATION</scope>
</reference>
<organism evidence="1 2">
    <name type="scientific">Panagrolaimus sp. ES5</name>
    <dbReference type="NCBI Taxonomy" id="591445"/>
    <lineage>
        <taxon>Eukaryota</taxon>
        <taxon>Metazoa</taxon>
        <taxon>Ecdysozoa</taxon>
        <taxon>Nematoda</taxon>
        <taxon>Chromadorea</taxon>
        <taxon>Rhabditida</taxon>
        <taxon>Tylenchina</taxon>
        <taxon>Panagrolaimomorpha</taxon>
        <taxon>Panagrolaimoidea</taxon>
        <taxon>Panagrolaimidae</taxon>
        <taxon>Panagrolaimus</taxon>
    </lineage>
</organism>
<dbReference type="Proteomes" id="UP000887579">
    <property type="component" value="Unplaced"/>
</dbReference>